<keyword evidence="2" id="KW-0812">Transmembrane</keyword>
<evidence type="ECO:0000256" key="2">
    <source>
        <dbReference type="ARBA" id="ARBA00022692"/>
    </source>
</evidence>
<name>A0A8J2KCN1_9HEXA</name>
<evidence type="ECO:0000256" key="4">
    <source>
        <dbReference type="ARBA" id="ARBA00022989"/>
    </source>
</evidence>
<feature type="compositionally biased region" description="Basic and acidic residues" evidence="8">
    <location>
        <begin position="205"/>
        <end position="214"/>
    </location>
</feature>
<gene>
    <name evidence="10" type="ORF">AFUS01_LOCUS22328</name>
</gene>
<feature type="region of interest" description="Disordered" evidence="8">
    <location>
        <begin position="205"/>
        <end position="231"/>
    </location>
</feature>
<feature type="compositionally biased region" description="Basic residues" evidence="8">
    <location>
        <begin position="218"/>
        <end position="231"/>
    </location>
</feature>
<proteinExistence type="predicted"/>
<dbReference type="OrthoDB" id="9990982at2759"/>
<reference evidence="10" key="1">
    <citation type="submission" date="2021-06" db="EMBL/GenBank/DDBJ databases">
        <authorList>
            <person name="Hodson N. C."/>
            <person name="Mongue J. A."/>
            <person name="Jaron S. K."/>
        </authorList>
    </citation>
    <scope>NUCLEOTIDE SEQUENCE</scope>
</reference>
<evidence type="ECO:0000256" key="7">
    <source>
        <dbReference type="PROSITE-ProRule" id="PRU00124"/>
    </source>
</evidence>
<keyword evidence="6 7" id="KW-1015">Disulfide bond</keyword>
<keyword evidence="4" id="KW-1133">Transmembrane helix</keyword>
<comment type="caution">
    <text evidence="7">Lacks conserved residue(s) required for the propagation of feature annotation.</text>
</comment>
<dbReference type="Pfam" id="PF00057">
    <property type="entry name" value="Ldl_recept_a"/>
    <property type="match status" value="2"/>
</dbReference>
<dbReference type="PROSITE" id="PS01209">
    <property type="entry name" value="LDLRA_1"/>
    <property type="match status" value="1"/>
</dbReference>
<evidence type="ECO:0000256" key="1">
    <source>
        <dbReference type="ARBA" id="ARBA00004167"/>
    </source>
</evidence>
<accession>A0A8J2KCN1</accession>
<dbReference type="InterPro" id="IPR002172">
    <property type="entry name" value="LDrepeatLR_classA_rpt"/>
</dbReference>
<feature type="disulfide bond" evidence="7">
    <location>
        <begin position="127"/>
        <end position="142"/>
    </location>
</feature>
<organism evidence="10 11">
    <name type="scientific">Allacma fusca</name>
    <dbReference type="NCBI Taxonomy" id="39272"/>
    <lineage>
        <taxon>Eukaryota</taxon>
        <taxon>Metazoa</taxon>
        <taxon>Ecdysozoa</taxon>
        <taxon>Arthropoda</taxon>
        <taxon>Hexapoda</taxon>
        <taxon>Collembola</taxon>
        <taxon>Symphypleona</taxon>
        <taxon>Sminthuridae</taxon>
        <taxon>Allacma</taxon>
    </lineage>
</organism>
<keyword evidence="11" id="KW-1185">Reference proteome</keyword>
<dbReference type="EMBL" id="CAJVCH010258757">
    <property type="protein sequence ID" value="CAG7733912.1"/>
    <property type="molecule type" value="Genomic_DNA"/>
</dbReference>
<evidence type="ECO:0000256" key="9">
    <source>
        <dbReference type="SAM" id="SignalP"/>
    </source>
</evidence>
<feature type="chain" id="PRO_5035225766" evidence="9">
    <location>
        <begin position="25"/>
        <end position="231"/>
    </location>
</feature>
<comment type="subcellular location">
    <subcellularLocation>
        <location evidence="1">Membrane</location>
        <topology evidence="1">Single-pass membrane protein</topology>
    </subcellularLocation>
</comment>
<dbReference type="CDD" id="cd00112">
    <property type="entry name" value="LDLa"/>
    <property type="match status" value="3"/>
</dbReference>
<evidence type="ECO:0000256" key="6">
    <source>
        <dbReference type="ARBA" id="ARBA00023157"/>
    </source>
</evidence>
<evidence type="ECO:0000256" key="5">
    <source>
        <dbReference type="ARBA" id="ARBA00023136"/>
    </source>
</evidence>
<dbReference type="InterPro" id="IPR023415">
    <property type="entry name" value="LDLR_class-A_CS"/>
</dbReference>
<evidence type="ECO:0000313" key="11">
    <source>
        <dbReference type="Proteomes" id="UP000708208"/>
    </source>
</evidence>
<dbReference type="PANTHER" id="PTHR24270:SF62">
    <property type="entry name" value="LOW-DENSITY LIPOPROTEIN RECEPTOR-RELATED PROTEIN 2"/>
    <property type="match status" value="1"/>
</dbReference>
<evidence type="ECO:0000313" key="10">
    <source>
        <dbReference type="EMBL" id="CAG7733912.1"/>
    </source>
</evidence>
<keyword evidence="3" id="KW-0677">Repeat</keyword>
<keyword evidence="9" id="KW-0732">Signal</keyword>
<dbReference type="AlphaFoldDB" id="A0A8J2KCN1"/>
<feature type="disulfide bond" evidence="7">
    <location>
        <begin position="164"/>
        <end position="179"/>
    </location>
</feature>
<feature type="signal peptide" evidence="9">
    <location>
        <begin position="1"/>
        <end position="24"/>
    </location>
</feature>
<dbReference type="GO" id="GO:0005886">
    <property type="term" value="C:plasma membrane"/>
    <property type="evidence" value="ECO:0007669"/>
    <property type="project" value="TreeGrafter"/>
</dbReference>
<evidence type="ECO:0000256" key="3">
    <source>
        <dbReference type="ARBA" id="ARBA00022737"/>
    </source>
</evidence>
<comment type="caution">
    <text evidence="10">The sequence shown here is derived from an EMBL/GenBank/DDBJ whole genome shotgun (WGS) entry which is preliminary data.</text>
</comment>
<sequence length="231" mass="25925">MSGKIHPLLIPAVVLVIVPLFIFAVEEPYCKKSFECKNGSAILCSYWVCDGVKDCHDGSDEEPQMCSLQNGGSLCDNGATWYPSHFKCDGFADCYDLSDEENECCHCTGFYCVTHPRQCISYKEYACDKYPDCLDKTDEDNCPCTATEFQCEYDKTCIPNYWVCDGEDDCTQGDDEDGCPATALKGGIIADVLVSDKKIKQNEKKLIRESREGQSQKVSKRLAKTSRLWQK</sequence>
<dbReference type="SMART" id="SM00192">
    <property type="entry name" value="LDLa"/>
    <property type="match status" value="4"/>
</dbReference>
<keyword evidence="5" id="KW-0472">Membrane</keyword>
<dbReference type="PANTHER" id="PTHR24270">
    <property type="entry name" value="LOW-DENSITY LIPOPROTEIN RECEPTOR-RELATED"/>
    <property type="match status" value="1"/>
</dbReference>
<evidence type="ECO:0000256" key="8">
    <source>
        <dbReference type="SAM" id="MobiDB-lite"/>
    </source>
</evidence>
<protein>
    <submittedName>
        <fullName evidence="10">Uncharacterized protein</fullName>
    </submittedName>
</protein>
<dbReference type="Proteomes" id="UP000708208">
    <property type="component" value="Unassembled WGS sequence"/>
</dbReference>
<dbReference type="GO" id="GO:0012505">
    <property type="term" value="C:endomembrane system"/>
    <property type="evidence" value="ECO:0007669"/>
    <property type="project" value="UniProtKB-SubCell"/>
</dbReference>
<dbReference type="PROSITE" id="PS50068">
    <property type="entry name" value="LDLRA_2"/>
    <property type="match status" value="3"/>
</dbReference>
<dbReference type="InterPro" id="IPR050685">
    <property type="entry name" value="LDLR"/>
</dbReference>